<feature type="compositionally biased region" description="Basic residues" evidence="1">
    <location>
        <begin position="25"/>
        <end position="34"/>
    </location>
</feature>
<reference evidence="3" key="1">
    <citation type="journal article" date="2013" name="J. Plant Res.">
        <title>Effect of fungi and light on seed germination of three Opuntia species from semiarid lands of central Mexico.</title>
        <authorList>
            <person name="Delgado-Sanchez P."/>
            <person name="Jimenez-Bremont J.F."/>
            <person name="Guerrero-Gonzalez Mde L."/>
            <person name="Flores J."/>
        </authorList>
    </citation>
    <scope>NUCLEOTIDE SEQUENCE</scope>
    <source>
        <tissue evidence="3">Cladode</tissue>
    </source>
</reference>
<feature type="region of interest" description="Disordered" evidence="1">
    <location>
        <begin position="1"/>
        <end position="109"/>
    </location>
</feature>
<dbReference type="PROSITE" id="PS51222">
    <property type="entry name" value="DCD"/>
    <property type="match status" value="1"/>
</dbReference>
<proteinExistence type="predicted"/>
<dbReference type="EMBL" id="GISG01255119">
    <property type="protein sequence ID" value="MBA4672407.1"/>
    <property type="molecule type" value="Transcribed_RNA"/>
</dbReference>
<sequence length="581" mass="64961">MVLEQNKKKPKPAVDTSKSTAPEKKTRKFLKPKAKKLEKSMLQKPVKLKGIDDASSSRAANEDNSKTIAKAGKGNNMNPSQKEEGGVSSKARKRKRSKNKNHEEKGAGVLNSDRKLGGLIFMCNKKTKSDCFQYRIMGVSAGKKEVVLGIKPGLKLFLYDFDQKLLYGIYEASSSGGMKLEPAAFGGAFPAQVHFRIYEDCLPLPESVFKQAIKENYDEKTHKFKTELTLKQVEKLKSLFRPIHGGLCPKDHSVVQQPASSGENVRYLTEAEYRSYGLRPELRSLQEDKVSYVPPQETYRSIQEKEQFRSPTRMYRDAPLAEEHILKKPAPIYAEAPSTQVHSLRNCGPVYAEVPSMQEHILRNPAPIYAEAPCAQKHSLRNQAAIYAEAPFTREHILRNPAQKYAAATSVQEHIFRGPAPIHGDVSNMCDKGASSEARFLSEDEYRMYGLKGRREQSPLMSTRRTYVLDHHREDQYVSHSYHASSSAPYVRSIGVGAAVYGAIPPATMSEAYQAEMKPANHTADYHLPRGVPDDGLHSSYASHETYVFSQGNHCPGSQYDHASTPVSSRYSFAGASYSYR</sequence>
<accession>A0A7C9ETR1</accession>
<dbReference type="PANTHER" id="PTHR46444">
    <property type="entry name" value="DCD (DEVELOPMENT AND CELL DEATH) DOMAIN PROTEIN-RELATED"/>
    <property type="match status" value="1"/>
</dbReference>
<dbReference type="SMART" id="SM00767">
    <property type="entry name" value="DCD"/>
    <property type="match status" value="1"/>
</dbReference>
<dbReference type="Pfam" id="PF10539">
    <property type="entry name" value="Dev_Cell_Death"/>
    <property type="match status" value="1"/>
</dbReference>
<protein>
    <recommendedName>
        <fullName evidence="2">DCD domain-containing protein</fullName>
    </recommendedName>
</protein>
<reference evidence="3" key="2">
    <citation type="submission" date="2020-07" db="EMBL/GenBank/DDBJ databases">
        <authorList>
            <person name="Vera ALvarez R."/>
            <person name="Arias-Moreno D.M."/>
            <person name="Jimenez-Jacinto V."/>
            <person name="Jimenez-Bremont J.F."/>
            <person name="Swaminathan K."/>
            <person name="Moose S.P."/>
            <person name="Guerrero-Gonzalez M.L."/>
            <person name="Marino-Ramirez L."/>
            <person name="Landsman D."/>
            <person name="Rodriguez-Kessler M."/>
            <person name="Delgado-Sanchez P."/>
        </authorList>
    </citation>
    <scope>NUCLEOTIDE SEQUENCE</scope>
    <source>
        <tissue evidence="3">Cladode</tissue>
    </source>
</reference>
<feature type="compositionally biased region" description="Basic residues" evidence="1">
    <location>
        <begin position="90"/>
        <end position="99"/>
    </location>
</feature>
<dbReference type="InterPro" id="IPR013989">
    <property type="entry name" value="Dev_and_cell_death_domain"/>
</dbReference>
<name>A0A7C9ETR1_OPUST</name>
<evidence type="ECO:0000313" key="3">
    <source>
        <dbReference type="EMBL" id="MBA4672407.1"/>
    </source>
</evidence>
<organism evidence="3">
    <name type="scientific">Opuntia streptacantha</name>
    <name type="common">Prickly pear cactus</name>
    <name type="synonym">Opuntia cardona</name>
    <dbReference type="NCBI Taxonomy" id="393608"/>
    <lineage>
        <taxon>Eukaryota</taxon>
        <taxon>Viridiplantae</taxon>
        <taxon>Streptophyta</taxon>
        <taxon>Embryophyta</taxon>
        <taxon>Tracheophyta</taxon>
        <taxon>Spermatophyta</taxon>
        <taxon>Magnoliopsida</taxon>
        <taxon>eudicotyledons</taxon>
        <taxon>Gunneridae</taxon>
        <taxon>Pentapetalae</taxon>
        <taxon>Caryophyllales</taxon>
        <taxon>Cactineae</taxon>
        <taxon>Cactaceae</taxon>
        <taxon>Opuntioideae</taxon>
        <taxon>Opuntia</taxon>
    </lineage>
</organism>
<feature type="compositionally biased region" description="Basic and acidic residues" evidence="1">
    <location>
        <begin position="100"/>
        <end position="109"/>
    </location>
</feature>
<dbReference type="AlphaFoldDB" id="A0A7C9ETR1"/>
<dbReference type="PANTHER" id="PTHR46444:SF3">
    <property type="entry name" value="DCD (DEVELOPMENT AND CELL DEATH) DOMAIN PROTEIN"/>
    <property type="match status" value="1"/>
</dbReference>
<feature type="domain" description="DCD" evidence="2">
    <location>
        <begin position="114"/>
        <end position="242"/>
    </location>
</feature>
<evidence type="ECO:0000256" key="1">
    <source>
        <dbReference type="SAM" id="MobiDB-lite"/>
    </source>
</evidence>
<evidence type="ECO:0000259" key="2">
    <source>
        <dbReference type="PROSITE" id="PS51222"/>
    </source>
</evidence>